<feature type="transmembrane region" description="Helical" evidence="2">
    <location>
        <begin position="206"/>
        <end position="226"/>
    </location>
</feature>
<evidence type="ECO:0000259" key="3">
    <source>
        <dbReference type="Pfam" id="PF00892"/>
    </source>
</evidence>
<keyword evidence="2" id="KW-1133">Transmembrane helix</keyword>
<keyword evidence="2" id="KW-0812">Transmembrane</keyword>
<feature type="transmembrane region" description="Helical" evidence="2">
    <location>
        <begin position="32"/>
        <end position="50"/>
    </location>
</feature>
<dbReference type="InterPro" id="IPR000620">
    <property type="entry name" value="EamA_dom"/>
</dbReference>
<comment type="similarity">
    <text evidence="1">Belongs to the EamA transporter family.</text>
</comment>
<comment type="caution">
    <text evidence="4">The sequence shown here is derived from an EMBL/GenBank/DDBJ whole genome shotgun (WGS) entry which is preliminary data.</text>
</comment>
<feature type="transmembrane region" description="Helical" evidence="2">
    <location>
        <begin position="261"/>
        <end position="279"/>
    </location>
</feature>
<organism evidence="4 5">
    <name type="scientific">Actinotalea lenta</name>
    <dbReference type="NCBI Taxonomy" id="3064654"/>
    <lineage>
        <taxon>Bacteria</taxon>
        <taxon>Bacillati</taxon>
        <taxon>Actinomycetota</taxon>
        <taxon>Actinomycetes</taxon>
        <taxon>Micrococcales</taxon>
        <taxon>Cellulomonadaceae</taxon>
        <taxon>Actinotalea</taxon>
    </lineage>
</organism>
<reference evidence="4 5" key="1">
    <citation type="submission" date="2023-07" db="EMBL/GenBank/DDBJ databases">
        <title>Description of novel actinomycetes strains, isolated from tidal flat sediment.</title>
        <authorList>
            <person name="Lu C."/>
        </authorList>
    </citation>
    <scope>NUCLEOTIDE SEQUENCE [LARGE SCALE GENOMIC DNA]</scope>
    <source>
        <strain evidence="4 5">SYSU T00b441</strain>
    </source>
</reference>
<feature type="domain" description="EamA" evidence="3">
    <location>
        <begin position="4"/>
        <end position="132"/>
    </location>
</feature>
<sequence>MTGGVLLALLTSALYGVGDFVGGLVSRRRPLTSVLFVAQTAAVVLLVPRGVGALEHASASSLAWGALAGAGVALGMAGLFRGLAIGTMGVVAPISALSVVIPVLAGVLSGERFGLLVAFGLVVAVAGAVLASGPERRRGGDRASLQPVVMAVLAAVGFGIAQLAIARGSATGVTATVFCANLVTWVLYAGAAALRRAPVRMRGWDLVGALGVGAAGVGATLAFGTASRAGALTVVAVLAALYPAITAVLGWRLLGEHLRGIQRAGVVAVLAGVALIAGGA</sequence>
<accession>A0ABT9D9G8</accession>
<feature type="transmembrane region" description="Helical" evidence="2">
    <location>
        <begin position="232"/>
        <end position="254"/>
    </location>
</feature>
<protein>
    <submittedName>
        <fullName evidence="4">DMT family transporter</fullName>
    </submittedName>
</protein>
<keyword evidence="2" id="KW-0472">Membrane</keyword>
<evidence type="ECO:0000313" key="5">
    <source>
        <dbReference type="Proteomes" id="UP001232536"/>
    </source>
</evidence>
<feature type="transmembrane region" description="Helical" evidence="2">
    <location>
        <begin position="62"/>
        <end position="80"/>
    </location>
</feature>
<gene>
    <name evidence="4" type="ORF">Q6348_06070</name>
</gene>
<dbReference type="InterPro" id="IPR037185">
    <property type="entry name" value="EmrE-like"/>
</dbReference>
<evidence type="ECO:0000256" key="1">
    <source>
        <dbReference type="ARBA" id="ARBA00007362"/>
    </source>
</evidence>
<feature type="transmembrane region" description="Helical" evidence="2">
    <location>
        <begin position="6"/>
        <end position="25"/>
    </location>
</feature>
<name>A0ABT9D9G8_9CELL</name>
<dbReference type="EMBL" id="JAUQYP010000001">
    <property type="protein sequence ID" value="MDO8106763.1"/>
    <property type="molecule type" value="Genomic_DNA"/>
</dbReference>
<dbReference type="RefSeq" id="WP_304600407.1">
    <property type="nucleotide sequence ID" value="NZ_JAUQYO010000001.1"/>
</dbReference>
<evidence type="ECO:0000256" key="2">
    <source>
        <dbReference type="SAM" id="Phobius"/>
    </source>
</evidence>
<feature type="transmembrane region" description="Helical" evidence="2">
    <location>
        <begin position="87"/>
        <end position="107"/>
    </location>
</feature>
<dbReference type="Proteomes" id="UP001232536">
    <property type="component" value="Unassembled WGS sequence"/>
</dbReference>
<feature type="transmembrane region" description="Helical" evidence="2">
    <location>
        <begin position="113"/>
        <end position="133"/>
    </location>
</feature>
<proteinExistence type="inferred from homology"/>
<evidence type="ECO:0000313" key="4">
    <source>
        <dbReference type="EMBL" id="MDO8106763.1"/>
    </source>
</evidence>
<dbReference type="Pfam" id="PF00892">
    <property type="entry name" value="EamA"/>
    <property type="match status" value="2"/>
</dbReference>
<feature type="domain" description="EamA" evidence="3">
    <location>
        <begin position="148"/>
        <end position="277"/>
    </location>
</feature>
<keyword evidence="5" id="KW-1185">Reference proteome</keyword>
<feature type="transmembrane region" description="Helical" evidence="2">
    <location>
        <begin position="172"/>
        <end position="194"/>
    </location>
</feature>
<feature type="transmembrane region" description="Helical" evidence="2">
    <location>
        <begin position="145"/>
        <end position="166"/>
    </location>
</feature>
<dbReference type="SUPFAM" id="SSF103481">
    <property type="entry name" value="Multidrug resistance efflux transporter EmrE"/>
    <property type="match status" value="2"/>
</dbReference>